<name>A0A1G2QGN2_9BACT</name>
<sequence>MKKVLFITRESLANPKRGTPIRICGFVTELQKEHEVILSAPDSCRGFTGLFFKYPEIGLLQKIKFFTRLVKTEKIELVVVATDIEIDLPVWIKFFTGVKIAIDLHGLYASEMHYQGLMSRPKSELLQRKINLLIRFYDLVFAVSQKLVDFYGPKLKKAVVVYGGVAENQVNMETPVEDNDTFVVGYTGNAKAYQGLDQLLNVLSRIKEKNLFPFRLNMIMSSGQGEIEETLKKLNLLEISDLSFKIPHDEVQPLVVRSSVLVLVRPSIPMTEYAFPSKLPEYLVTGLPVITTRVGPVWELFEGEDCPIIISPDRIEKELEEALVKLFEMSVSQRRDLGRKGAKYVRENLTWTKLGKIINKAVHQV</sequence>
<reference evidence="2 3" key="1">
    <citation type="journal article" date="2016" name="Nat. Commun.">
        <title>Thousands of microbial genomes shed light on interconnected biogeochemical processes in an aquifer system.</title>
        <authorList>
            <person name="Anantharaman K."/>
            <person name="Brown C.T."/>
            <person name="Hug L.A."/>
            <person name="Sharon I."/>
            <person name="Castelle C.J."/>
            <person name="Probst A.J."/>
            <person name="Thomas B.C."/>
            <person name="Singh A."/>
            <person name="Wilkins M.J."/>
            <person name="Karaoz U."/>
            <person name="Brodie E.L."/>
            <person name="Williams K.H."/>
            <person name="Hubbard S.S."/>
            <person name="Banfield J.F."/>
        </authorList>
    </citation>
    <scope>NUCLEOTIDE SEQUENCE [LARGE SCALE GENOMIC DNA]</scope>
</reference>
<dbReference type="CDD" id="cd03801">
    <property type="entry name" value="GT4_PimA-like"/>
    <property type="match status" value="1"/>
</dbReference>
<evidence type="ECO:0000313" key="2">
    <source>
        <dbReference type="EMBL" id="OHA59667.1"/>
    </source>
</evidence>
<keyword evidence="1" id="KW-0808">Transferase</keyword>
<dbReference type="GO" id="GO:0009103">
    <property type="term" value="P:lipopolysaccharide biosynthetic process"/>
    <property type="evidence" value="ECO:0007669"/>
    <property type="project" value="TreeGrafter"/>
</dbReference>
<evidence type="ECO:0008006" key="4">
    <source>
        <dbReference type="Google" id="ProtNLM"/>
    </source>
</evidence>
<proteinExistence type="predicted"/>
<dbReference type="SUPFAM" id="SSF53756">
    <property type="entry name" value="UDP-Glycosyltransferase/glycogen phosphorylase"/>
    <property type="match status" value="1"/>
</dbReference>
<evidence type="ECO:0000313" key="3">
    <source>
        <dbReference type="Proteomes" id="UP000177838"/>
    </source>
</evidence>
<dbReference type="AlphaFoldDB" id="A0A1G2QGN2"/>
<gene>
    <name evidence="2" type="ORF">A2589_02310</name>
</gene>
<dbReference type="PANTHER" id="PTHR46401">
    <property type="entry name" value="GLYCOSYLTRANSFERASE WBBK-RELATED"/>
    <property type="match status" value="1"/>
</dbReference>
<accession>A0A1G2QGN2</accession>
<dbReference type="STRING" id="1802439.A2589_02310"/>
<dbReference type="Proteomes" id="UP000177838">
    <property type="component" value="Unassembled WGS sequence"/>
</dbReference>
<protein>
    <recommendedName>
        <fullName evidence="4">Glycosyltransferase subfamily 4-like N-terminal domain-containing protein</fullName>
    </recommendedName>
</protein>
<comment type="caution">
    <text evidence="2">The sequence shown here is derived from an EMBL/GenBank/DDBJ whole genome shotgun (WGS) entry which is preliminary data.</text>
</comment>
<dbReference type="GO" id="GO:0016757">
    <property type="term" value="F:glycosyltransferase activity"/>
    <property type="evidence" value="ECO:0007669"/>
    <property type="project" value="TreeGrafter"/>
</dbReference>
<evidence type="ECO:0000256" key="1">
    <source>
        <dbReference type="ARBA" id="ARBA00022679"/>
    </source>
</evidence>
<dbReference type="PANTHER" id="PTHR46401:SF2">
    <property type="entry name" value="GLYCOSYLTRANSFERASE WBBK-RELATED"/>
    <property type="match status" value="1"/>
</dbReference>
<dbReference type="Pfam" id="PF13692">
    <property type="entry name" value="Glyco_trans_1_4"/>
    <property type="match status" value="1"/>
</dbReference>
<dbReference type="Gene3D" id="3.40.50.2000">
    <property type="entry name" value="Glycogen Phosphorylase B"/>
    <property type="match status" value="2"/>
</dbReference>
<dbReference type="EMBL" id="MHTK01000006">
    <property type="protein sequence ID" value="OHA59667.1"/>
    <property type="molecule type" value="Genomic_DNA"/>
</dbReference>
<organism evidence="2 3">
    <name type="scientific">Candidatus Vogelbacteria bacterium RIFOXYD1_FULL_46_19</name>
    <dbReference type="NCBI Taxonomy" id="1802439"/>
    <lineage>
        <taxon>Bacteria</taxon>
        <taxon>Candidatus Vogeliibacteriota</taxon>
    </lineage>
</organism>